<gene>
    <name evidence="2" type="ORF">D3869_26690</name>
</gene>
<feature type="transmembrane region" description="Helical" evidence="1">
    <location>
        <begin position="6"/>
        <end position="25"/>
    </location>
</feature>
<protein>
    <submittedName>
        <fullName evidence="2">Uncharacterized protein</fullName>
    </submittedName>
</protein>
<keyword evidence="1" id="KW-0472">Membrane</keyword>
<keyword evidence="1" id="KW-0812">Transmembrane</keyword>
<dbReference type="AlphaFoldDB" id="A0A4D8R6Y5"/>
<name>A0A4D8R6Y5_AZOBR</name>
<sequence length="67" mass="7254">MNDMLKIAGGIIIAAVVLFFGSAIFSGASEQMARNSAVKAAEDACFKEIGSNLALEYKACVERRLRW</sequence>
<accession>A0A4D8R6Y5</accession>
<evidence type="ECO:0000313" key="2">
    <source>
        <dbReference type="EMBL" id="QCO18858.1"/>
    </source>
</evidence>
<keyword evidence="2" id="KW-0614">Plasmid</keyword>
<dbReference type="RefSeq" id="WP_137142776.1">
    <property type="nucleotide sequence ID" value="NZ_CP032348.1"/>
</dbReference>
<proteinExistence type="predicted"/>
<keyword evidence="1" id="KW-1133">Transmembrane helix</keyword>
<geneLocation type="plasmid" evidence="2">
    <name>p4</name>
</geneLocation>
<organism evidence="2 3">
    <name type="scientific">Azospirillum brasilense</name>
    <dbReference type="NCBI Taxonomy" id="192"/>
    <lineage>
        <taxon>Bacteria</taxon>
        <taxon>Pseudomonadati</taxon>
        <taxon>Pseudomonadota</taxon>
        <taxon>Alphaproteobacteria</taxon>
        <taxon>Rhodospirillales</taxon>
        <taxon>Azospirillaceae</taxon>
        <taxon>Azospirillum</taxon>
    </lineage>
</organism>
<reference evidence="2 3" key="1">
    <citation type="submission" date="2018-09" db="EMBL/GenBank/DDBJ databases">
        <title>Whole genome based analysis of evolution and adaptive divergence in Indian and Brazilian strains of Azospirillum brasilense.</title>
        <authorList>
            <person name="Singh C."/>
            <person name="Tripathi A.K."/>
        </authorList>
    </citation>
    <scope>NUCLEOTIDE SEQUENCE [LARGE SCALE GENOMIC DNA]</scope>
    <source>
        <strain evidence="2 3">MTCC4039</strain>
        <plasmid evidence="2 3">p4</plasmid>
    </source>
</reference>
<evidence type="ECO:0000256" key="1">
    <source>
        <dbReference type="SAM" id="Phobius"/>
    </source>
</evidence>
<dbReference type="EMBL" id="CP032348">
    <property type="protein sequence ID" value="QCO18858.1"/>
    <property type="molecule type" value="Genomic_DNA"/>
</dbReference>
<dbReference type="Proteomes" id="UP000298693">
    <property type="component" value="Plasmid p4"/>
</dbReference>
<evidence type="ECO:0000313" key="3">
    <source>
        <dbReference type="Proteomes" id="UP000298693"/>
    </source>
</evidence>